<name>A0A377XJX4_KLEPN</name>
<sequence>MPPLAWALLPLSWLAALLRESCQEAAWVPERVNALTASAATTLFLKRFHRTDS</sequence>
<dbReference type="AlphaFoldDB" id="A0A377XJX4"/>
<proteinExistence type="predicted"/>
<reference evidence="1 2" key="1">
    <citation type="submission" date="2018-06" db="EMBL/GenBank/DDBJ databases">
        <authorList>
            <consortium name="Pathogen Informatics"/>
            <person name="Doyle S."/>
        </authorList>
    </citation>
    <scope>NUCLEOTIDE SEQUENCE [LARGE SCALE GENOMIC DNA]</scope>
    <source>
        <strain evidence="1 2">NCTC5047</strain>
    </source>
</reference>
<dbReference type="EMBL" id="UGLH01000006">
    <property type="protein sequence ID" value="STT83853.1"/>
    <property type="molecule type" value="Genomic_DNA"/>
</dbReference>
<protein>
    <submittedName>
        <fullName evidence="1">Uncharacterized protein</fullName>
    </submittedName>
</protein>
<accession>A0A377XJX4</accession>
<gene>
    <name evidence="1" type="ORF">NCTC5047_04875</name>
</gene>
<evidence type="ECO:0000313" key="2">
    <source>
        <dbReference type="Proteomes" id="UP000254340"/>
    </source>
</evidence>
<organism evidence="1 2">
    <name type="scientific">Klebsiella pneumoniae</name>
    <dbReference type="NCBI Taxonomy" id="573"/>
    <lineage>
        <taxon>Bacteria</taxon>
        <taxon>Pseudomonadati</taxon>
        <taxon>Pseudomonadota</taxon>
        <taxon>Gammaproteobacteria</taxon>
        <taxon>Enterobacterales</taxon>
        <taxon>Enterobacteriaceae</taxon>
        <taxon>Klebsiella/Raoultella group</taxon>
        <taxon>Klebsiella</taxon>
        <taxon>Klebsiella pneumoniae complex</taxon>
    </lineage>
</organism>
<evidence type="ECO:0000313" key="1">
    <source>
        <dbReference type="EMBL" id="STT83853.1"/>
    </source>
</evidence>
<dbReference type="Proteomes" id="UP000254340">
    <property type="component" value="Unassembled WGS sequence"/>
</dbReference>